<dbReference type="OrthoDB" id="2444174at2759"/>
<dbReference type="GO" id="GO:0032543">
    <property type="term" value="P:mitochondrial translation"/>
    <property type="evidence" value="ECO:0007669"/>
    <property type="project" value="EnsemblFungi"/>
</dbReference>
<protein>
    <recommendedName>
        <fullName evidence="1">Mtf2-like C-terminal domain-containing protein</fullName>
    </recommendedName>
</protein>
<dbReference type="GO" id="GO:0005739">
    <property type="term" value="C:mitochondrion"/>
    <property type="evidence" value="ECO:0007669"/>
    <property type="project" value="EnsemblFungi"/>
</dbReference>
<feature type="domain" description="Mtf2-like C-terminal" evidence="1">
    <location>
        <begin position="173"/>
        <end position="390"/>
    </location>
</feature>
<dbReference type="GO" id="GO:0003723">
    <property type="term" value="F:RNA binding"/>
    <property type="evidence" value="ECO:0007669"/>
    <property type="project" value="EnsemblFungi"/>
</dbReference>
<dbReference type="RefSeq" id="XP_003957942.1">
    <property type="nucleotide sequence ID" value="XM_003957893.1"/>
</dbReference>
<dbReference type="InParanoid" id="H2AWQ7"/>
<evidence type="ECO:0000313" key="2">
    <source>
        <dbReference type="EMBL" id="CCF58807.1"/>
    </source>
</evidence>
<dbReference type="FunCoup" id="H2AWQ7">
    <property type="interactions" value="75"/>
</dbReference>
<dbReference type="Pfam" id="PF19189">
    <property type="entry name" value="Mtf2"/>
    <property type="match status" value="1"/>
</dbReference>
<accession>H2AWQ7</accession>
<dbReference type="AlphaFoldDB" id="H2AWQ7"/>
<dbReference type="KEGG" id="kaf:KAFR_0F02100"/>
<dbReference type="eggNOG" id="ENOG502RXV4">
    <property type="taxonomic scope" value="Eukaryota"/>
</dbReference>
<dbReference type="InterPro" id="IPR043837">
    <property type="entry name" value="Mtf2-like_C"/>
</dbReference>
<reference evidence="2 3" key="1">
    <citation type="journal article" date="2011" name="Proc. Natl. Acad. Sci. U.S.A.">
        <title>Evolutionary erosion of yeast sex chromosomes by mating-type switching accidents.</title>
        <authorList>
            <person name="Gordon J.L."/>
            <person name="Armisen D."/>
            <person name="Proux-Wera E."/>
            <person name="Oheigeartaigh S.S."/>
            <person name="Byrne K.P."/>
            <person name="Wolfe K.H."/>
        </authorList>
    </citation>
    <scope>NUCLEOTIDE SEQUENCE [LARGE SCALE GENOMIC DNA]</scope>
    <source>
        <strain evidence="3">ATCC 22294 / BCRC 22015 / CBS 2517 / CECT 1963 / NBRC 1671 / NRRL Y-8276</strain>
    </source>
</reference>
<keyword evidence="3" id="KW-1185">Reference proteome</keyword>
<dbReference type="Proteomes" id="UP000005220">
    <property type="component" value="Chromosome 6"/>
</dbReference>
<proteinExistence type="predicted"/>
<gene>
    <name evidence="2" type="primary">KAFR0F02100</name>
    <name evidence="2" type="ORF">KAFR_0F02100</name>
</gene>
<dbReference type="InterPro" id="IPR040009">
    <property type="entry name" value="Mtf2/C5D6.12-like"/>
</dbReference>
<dbReference type="STRING" id="1071382.H2AWQ7"/>
<dbReference type="GO" id="GO:0006397">
    <property type="term" value="P:mRNA processing"/>
    <property type="evidence" value="ECO:0007669"/>
    <property type="project" value="EnsemblFungi"/>
</dbReference>
<dbReference type="HOGENOM" id="CLU_056437_0_0_1"/>
<sequence length="396" mass="46374">MLKRYVFKGTLGYRKLSYRYPPCKEAKQERETDIISSKNDDNNAESTSIQEKVIFGSIFERMQKKEEIMNRNMSKLLSSKKRGNELKITFGNDINPSDLNLVKFLKGEADKQREEKGNIMYNLFVNLEETLRKNKKNTLAKSDILGMNIDTKVQKPSLEIDFDRLESEERHKAALNNVMKPYINQLSTEINNDFDILEKIKDLMTLFLHRDRKQDLLLRKSPIEIIAHIQKHCSNTLRQLPEPYAVTLPYTVVKLLSDPQFEIPSDRKYTILMYVYQECKANVDLSLYLNLCTIDFYNLLLQLTWENFNEIYRLREITNEMEINGITGDIYTVELLDKIVNDLRTMNDNVLDEEDLDKMKKNALTIGVVWSKETETDLHLIENYVKNLKKALTASN</sequence>
<dbReference type="EMBL" id="HE650826">
    <property type="protein sequence ID" value="CCF58807.1"/>
    <property type="molecule type" value="Genomic_DNA"/>
</dbReference>
<dbReference type="GeneID" id="13884275"/>
<evidence type="ECO:0000259" key="1">
    <source>
        <dbReference type="Pfam" id="PF19189"/>
    </source>
</evidence>
<evidence type="ECO:0000313" key="3">
    <source>
        <dbReference type="Proteomes" id="UP000005220"/>
    </source>
</evidence>
<dbReference type="PANTHER" id="PTHR39468">
    <property type="entry name" value="CHROMOSOME 7, WHOLE GENOME SHOTGUN SEQUENCE"/>
    <property type="match status" value="1"/>
</dbReference>
<dbReference type="PANTHER" id="PTHR39468:SF1">
    <property type="entry name" value="MTF2-LIKE C-TERMINAL DOMAIN-CONTAINING PROTEIN"/>
    <property type="match status" value="1"/>
</dbReference>
<organism evidence="2 3">
    <name type="scientific">Kazachstania africana (strain ATCC 22294 / BCRC 22015 / CBS 2517 / CECT 1963 / NBRC 1671 / NRRL Y-8276)</name>
    <name type="common">Yeast</name>
    <name type="synonym">Kluyveromyces africanus</name>
    <dbReference type="NCBI Taxonomy" id="1071382"/>
    <lineage>
        <taxon>Eukaryota</taxon>
        <taxon>Fungi</taxon>
        <taxon>Dikarya</taxon>
        <taxon>Ascomycota</taxon>
        <taxon>Saccharomycotina</taxon>
        <taxon>Saccharomycetes</taxon>
        <taxon>Saccharomycetales</taxon>
        <taxon>Saccharomycetaceae</taxon>
        <taxon>Kazachstania</taxon>
    </lineage>
</organism>
<name>H2AWQ7_KAZAF</name>